<feature type="transmembrane region" description="Helical" evidence="6">
    <location>
        <begin position="240"/>
        <end position="262"/>
    </location>
</feature>
<dbReference type="GO" id="GO:0005436">
    <property type="term" value="F:sodium:phosphate symporter activity"/>
    <property type="evidence" value="ECO:0007669"/>
    <property type="project" value="InterPro"/>
</dbReference>
<evidence type="ECO:0000256" key="4">
    <source>
        <dbReference type="ARBA" id="ARBA00022989"/>
    </source>
</evidence>
<comment type="subcellular location">
    <subcellularLocation>
        <location evidence="1">Cell membrane</location>
        <topology evidence="1">Multi-pass membrane protein</topology>
    </subcellularLocation>
</comment>
<reference evidence="8 9" key="1">
    <citation type="submission" date="2016-10" db="EMBL/GenBank/DDBJ databases">
        <authorList>
            <person name="de Groot N.N."/>
        </authorList>
    </citation>
    <scope>NUCLEOTIDE SEQUENCE [LARGE SCALE GENOMIC DNA]</scope>
    <source>
        <strain evidence="8 9">DSM 21771</strain>
    </source>
</reference>
<evidence type="ECO:0000256" key="5">
    <source>
        <dbReference type="ARBA" id="ARBA00023136"/>
    </source>
</evidence>
<evidence type="ECO:0000256" key="3">
    <source>
        <dbReference type="ARBA" id="ARBA00022692"/>
    </source>
</evidence>
<accession>A0A1G8RYW3</accession>
<dbReference type="RefSeq" id="WP_176764800.1">
    <property type="nucleotide sequence ID" value="NZ_FNEN01000021.1"/>
</dbReference>
<dbReference type="NCBIfam" id="TIGR00704">
    <property type="entry name" value="NaPi_cotrn_rel"/>
    <property type="match status" value="1"/>
</dbReference>
<keyword evidence="3 6" id="KW-0812">Transmembrane</keyword>
<proteinExistence type="predicted"/>
<sequence length="529" mass="59083">MNWIEVSLQLLGGLAIFLYGMHIASDGLRKSSSYQLNLFLRKVTKNQWYGALAGIVLAAILQSSTAATVMIVGFVNAGLISLRRAMGVLLGSAVGTTFTVQLIAFAITDYALVFVILGVLLFLFDSRFRSYGSIVLGFGFVFFGLDLMTGAMEPLQSSELFRESLVFISDYPLLFVLVAAVFTAIIQNSAATIALLFALTSSGLISLEAAVYAVYGANLGTVVTAMIASLKTSKDAQRAALAHAIFKAIGVAIFIPFTQMFVQVLPLLGGDVERQIANAHTIFNIVNMLLLLPFCNRFADWMVRLLPEKMEPSKHVKHIDRDTVQFPAVGLLQARKELERMSGKIRDDMFPHLITMIRDEKTRAAVVEEEKVIDHLYKAIYHHLQQMMEQDLNDRESEEALKLLYFNNDLERMANTVKDMTRVIAKLDRGGKALSEWERTKVAELYEEVMQSFNDAIQGFQNQDEEVALRVIHSNPKILRMERELRYQHFHQGASSSSTVSVVFSDLMNGMLRIHQHSVNISHTLLGMV</sequence>
<feature type="transmembrane region" description="Helical" evidence="6">
    <location>
        <begin position="173"/>
        <end position="197"/>
    </location>
</feature>
<dbReference type="Gene3D" id="1.20.58.220">
    <property type="entry name" value="Phosphate transport system protein phou homolog 2, domain 2"/>
    <property type="match status" value="1"/>
</dbReference>
<keyword evidence="5 6" id="KW-0472">Membrane</keyword>
<dbReference type="PANTHER" id="PTHR10010">
    <property type="entry name" value="SOLUTE CARRIER FAMILY 34 SODIUM PHOSPHATE , MEMBER 2-RELATED"/>
    <property type="match status" value="1"/>
</dbReference>
<organism evidence="8 9">
    <name type="scientific">Natribacillus halophilus</name>
    <dbReference type="NCBI Taxonomy" id="549003"/>
    <lineage>
        <taxon>Bacteria</taxon>
        <taxon>Bacillati</taxon>
        <taxon>Bacillota</taxon>
        <taxon>Bacilli</taxon>
        <taxon>Bacillales</taxon>
        <taxon>Bacillaceae</taxon>
        <taxon>Natribacillus</taxon>
    </lineage>
</organism>
<protein>
    <submittedName>
        <fullName evidence="8">Phosphate:Na+ symporter</fullName>
    </submittedName>
</protein>
<gene>
    <name evidence="8" type="ORF">SAMN04488123_12131</name>
</gene>
<keyword evidence="9" id="KW-1185">Reference proteome</keyword>
<dbReference type="Pfam" id="PF01895">
    <property type="entry name" value="PhoU"/>
    <property type="match status" value="1"/>
</dbReference>
<evidence type="ECO:0000313" key="9">
    <source>
        <dbReference type="Proteomes" id="UP000198853"/>
    </source>
</evidence>
<dbReference type="InterPro" id="IPR038078">
    <property type="entry name" value="PhoU-like_sf"/>
</dbReference>
<dbReference type="GO" id="GO:0044341">
    <property type="term" value="P:sodium-dependent phosphate transport"/>
    <property type="evidence" value="ECO:0007669"/>
    <property type="project" value="InterPro"/>
</dbReference>
<feature type="domain" description="PhoU" evidence="7">
    <location>
        <begin position="349"/>
        <end position="421"/>
    </location>
</feature>
<keyword evidence="4 6" id="KW-1133">Transmembrane helix</keyword>
<dbReference type="AlphaFoldDB" id="A0A1G8RYW3"/>
<evidence type="ECO:0000256" key="2">
    <source>
        <dbReference type="ARBA" id="ARBA00022475"/>
    </source>
</evidence>
<evidence type="ECO:0000313" key="8">
    <source>
        <dbReference type="EMBL" id="SDJ22102.1"/>
    </source>
</evidence>
<dbReference type="InterPro" id="IPR026022">
    <property type="entry name" value="PhoU_dom"/>
</dbReference>
<dbReference type="InterPro" id="IPR004633">
    <property type="entry name" value="NaPi_cotrn-rel/YqeW-like"/>
</dbReference>
<dbReference type="SUPFAM" id="SSF109755">
    <property type="entry name" value="PhoU-like"/>
    <property type="match status" value="1"/>
</dbReference>
<feature type="transmembrane region" description="Helical" evidence="6">
    <location>
        <begin position="130"/>
        <end position="152"/>
    </location>
</feature>
<feature type="transmembrane region" description="Helical" evidence="6">
    <location>
        <begin position="48"/>
        <end position="81"/>
    </location>
</feature>
<dbReference type="NCBIfam" id="NF037997">
    <property type="entry name" value="Na_Pi_symport"/>
    <property type="match status" value="1"/>
</dbReference>
<dbReference type="Pfam" id="PF02690">
    <property type="entry name" value="Na_Pi_cotrans"/>
    <property type="match status" value="2"/>
</dbReference>
<feature type="transmembrane region" description="Helical" evidence="6">
    <location>
        <begin position="282"/>
        <end position="299"/>
    </location>
</feature>
<dbReference type="InterPro" id="IPR003841">
    <property type="entry name" value="Na/Pi_transpt"/>
</dbReference>
<dbReference type="Proteomes" id="UP000198853">
    <property type="component" value="Unassembled WGS sequence"/>
</dbReference>
<evidence type="ECO:0000259" key="7">
    <source>
        <dbReference type="Pfam" id="PF01895"/>
    </source>
</evidence>
<evidence type="ECO:0000256" key="1">
    <source>
        <dbReference type="ARBA" id="ARBA00004651"/>
    </source>
</evidence>
<dbReference type="PANTHER" id="PTHR10010:SF46">
    <property type="entry name" value="SODIUM-DEPENDENT PHOSPHATE TRANSPORT PROTEIN 2B"/>
    <property type="match status" value="1"/>
</dbReference>
<dbReference type="EMBL" id="FNEN01000021">
    <property type="protein sequence ID" value="SDJ22102.1"/>
    <property type="molecule type" value="Genomic_DNA"/>
</dbReference>
<evidence type="ECO:0000256" key="6">
    <source>
        <dbReference type="SAM" id="Phobius"/>
    </source>
</evidence>
<name>A0A1G8RYW3_9BACI</name>
<keyword evidence="2" id="KW-1003">Cell membrane</keyword>
<feature type="transmembrane region" description="Helical" evidence="6">
    <location>
        <begin position="102"/>
        <end position="124"/>
    </location>
</feature>
<dbReference type="GO" id="GO:0005886">
    <property type="term" value="C:plasma membrane"/>
    <property type="evidence" value="ECO:0007669"/>
    <property type="project" value="UniProtKB-SubCell"/>
</dbReference>